<feature type="non-terminal residue" evidence="1">
    <location>
        <position position="65"/>
    </location>
</feature>
<evidence type="ECO:0000313" key="2">
    <source>
        <dbReference type="Proteomes" id="UP000789366"/>
    </source>
</evidence>
<evidence type="ECO:0000313" key="1">
    <source>
        <dbReference type="EMBL" id="CAG8781329.1"/>
    </source>
</evidence>
<sequence>TSKKPVTAPTLAKRPVTGSTHLQRAIKHPYQAVILIADSTLFGSQYRQTGNPRNKPRLFTLDKTY</sequence>
<protein>
    <submittedName>
        <fullName evidence="1">2398_t:CDS:1</fullName>
    </submittedName>
</protein>
<accession>A0ACA9R8W9</accession>
<feature type="non-terminal residue" evidence="1">
    <location>
        <position position="1"/>
    </location>
</feature>
<dbReference type="Proteomes" id="UP000789366">
    <property type="component" value="Unassembled WGS sequence"/>
</dbReference>
<gene>
    <name evidence="1" type="ORF">SPELUC_LOCUS16434</name>
</gene>
<reference evidence="1" key="1">
    <citation type="submission" date="2021-06" db="EMBL/GenBank/DDBJ databases">
        <authorList>
            <person name="Kallberg Y."/>
            <person name="Tangrot J."/>
            <person name="Rosling A."/>
        </authorList>
    </citation>
    <scope>NUCLEOTIDE SEQUENCE</scope>
    <source>
        <strain evidence="1">28 12/20/2015</strain>
    </source>
</reference>
<organism evidence="1 2">
    <name type="scientific">Cetraspora pellucida</name>
    <dbReference type="NCBI Taxonomy" id="1433469"/>
    <lineage>
        <taxon>Eukaryota</taxon>
        <taxon>Fungi</taxon>
        <taxon>Fungi incertae sedis</taxon>
        <taxon>Mucoromycota</taxon>
        <taxon>Glomeromycotina</taxon>
        <taxon>Glomeromycetes</taxon>
        <taxon>Diversisporales</taxon>
        <taxon>Gigasporaceae</taxon>
        <taxon>Cetraspora</taxon>
    </lineage>
</organism>
<dbReference type="EMBL" id="CAJVPW010060869">
    <property type="protein sequence ID" value="CAG8781329.1"/>
    <property type="molecule type" value="Genomic_DNA"/>
</dbReference>
<name>A0ACA9R8W9_9GLOM</name>
<keyword evidence="2" id="KW-1185">Reference proteome</keyword>
<proteinExistence type="predicted"/>
<comment type="caution">
    <text evidence="1">The sequence shown here is derived from an EMBL/GenBank/DDBJ whole genome shotgun (WGS) entry which is preliminary data.</text>
</comment>